<accession>A0A1U8PPN4</accession>
<evidence type="ECO:0000259" key="1">
    <source>
        <dbReference type="Pfam" id="PF03732"/>
    </source>
</evidence>
<dbReference type="InterPro" id="IPR005162">
    <property type="entry name" value="Retrotrans_gag_dom"/>
</dbReference>
<reference evidence="3" key="2">
    <citation type="submission" date="2025-08" db="UniProtKB">
        <authorList>
            <consortium name="RefSeq"/>
        </authorList>
    </citation>
    <scope>IDENTIFICATION</scope>
</reference>
<dbReference type="KEGG" id="ghi:107960468"/>
<evidence type="ECO:0000313" key="2">
    <source>
        <dbReference type="Proteomes" id="UP000818029"/>
    </source>
</evidence>
<dbReference type="AlphaFoldDB" id="A0A1U8PPN4"/>
<sequence>MERTMNDLDCTPEQKLKGAISLLRDEAYQWWMTVEEGTQPNRLSYDFFKTTFLSKYVGESYIDARRHEFMNLTQRDRSGAEYKAKFMRLSRYTQGMVVSEYERCIRFEDGLRDNLRVLIAPQKKREFTVLVEKAKIADNVKCSQYQNRDRERQEQEGFEGAF</sequence>
<proteinExistence type="predicted"/>
<name>A0A1U8PPN4_GOSHI</name>
<protein>
    <recommendedName>
        <fullName evidence="1">Retrotransposon gag domain-containing protein</fullName>
    </recommendedName>
</protein>
<keyword evidence="2" id="KW-1185">Reference proteome</keyword>
<dbReference type="PANTHER" id="PTHR34482">
    <property type="entry name" value="DNA DAMAGE-INDUCIBLE PROTEIN 1-LIKE"/>
    <property type="match status" value="1"/>
</dbReference>
<dbReference type="Proteomes" id="UP000818029">
    <property type="component" value="Chromosome A11"/>
</dbReference>
<dbReference type="PANTHER" id="PTHR34482:SF36">
    <property type="entry name" value="RETROTRANSPOSON GAG DOMAIN-CONTAINING PROTEIN"/>
    <property type="match status" value="1"/>
</dbReference>
<gene>
    <name evidence="3" type="primary">LOC107960468</name>
</gene>
<organism evidence="2 3">
    <name type="scientific">Gossypium hirsutum</name>
    <name type="common">Upland cotton</name>
    <name type="synonym">Gossypium mexicanum</name>
    <dbReference type="NCBI Taxonomy" id="3635"/>
    <lineage>
        <taxon>Eukaryota</taxon>
        <taxon>Viridiplantae</taxon>
        <taxon>Streptophyta</taxon>
        <taxon>Embryophyta</taxon>
        <taxon>Tracheophyta</taxon>
        <taxon>Spermatophyta</taxon>
        <taxon>Magnoliopsida</taxon>
        <taxon>eudicotyledons</taxon>
        <taxon>Gunneridae</taxon>
        <taxon>Pentapetalae</taxon>
        <taxon>rosids</taxon>
        <taxon>malvids</taxon>
        <taxon>Malvales</taxon>
        <taxon>Malvaceae</taxon>
        <taxon>Malvoideae</taxon>
        <taxon>Gossypium</taxon>
    </lineage>
</organism>
<dbReference type="RefSeq" id="XP_016752303.1">
    <property type="nucleotide sequence ID" value="XM_016896814.1"/>
</dbReference>
<dbReference type="GeneID" id="107960468"/>
<dbReference type="OrthoDB" id="2272416at2759"/>
<evidence type="ECO:0000313" key="3">
    <source>
        <dbReference type="RefSeq" id="XP_016752303.1"/>
    </source>
</evidence>
<dbReference type="PaxDb" id="3635-A0A1U8PPN4"/>
<reference evidence="2" key="1">
    <citation type="journal article" date="2020" name="Nat. Genet.">
        <title>Genomic diversifications of five Gossypium allopolyploid species and their impact on cotton improvement.</title>
        <authorList>
            <person name="Chen Z.J."/>
            <person name="Sreedasyam A."/>
            <person name="Ando A."/>
            <person name="Song Q."/>
            <person name="De Santiago L.M."/>
            <person name="Hulse-Kemp A.M."/>
            <person name="Ding M."/>
            <person name="Ye W."/>
            <person name="Kirkbride R.C."/>
            <person name="Jenkins J."/>
            <person name="Plott C."/>
            <person name="Lovell J."/>
            <person name="Lin Y.M."/>
            <person name="Vaughn R."/>
            <person name="Liu B."/>
            <person name="Simpson S."/>
            <person name="Scheffler B.E."/>
            <person name="Wen L."/>
            <person name="Saski C.A."/>
            <person name="Grover C.E."/>
            <person name="Hu G."/>
            <person name="Conover J.L."/>
            <person name="Carlson J.W."/>
            <person name="Shu S."/>
            <person name="Boston L.B."/>
            <person name="Williams M."/>
            <person name="Peterson D.G."/>
            <person name="McGee K."/>
            <person name="Jones D.C."/>
            <person name="Wendel J.F."/>
            <person name="Stelly D.M."/>
            <person name="Grimwood J."/>
            <person name="Schmutz J."/>
        </authorList>
    </citation>
    <scope>NUCLEOTIDE SEQUENCE [LARGE SCALE GENOMIC DNA]</scope>
    <source>
        <strain evidence="2">cv. TM-1</strain>
    </source>
</reference>
<dbReference type="Pfam" id="PF03732">
    <property type="entry name" value="Retrotrans_gag"/>
    <property type="match status" value="1"/>
</dbReference>
<feature type="domain" description="Retrotransposon gag" evidence="1">
    <location>
        <begin position="19"/>
        <end position="113"/>
    </location>
</feature>